<comment type="caution">
    <text evidence="2">The sequence shown here is derived from an EMBL/GenBank/DDBJ whole genome shotgun (WGS) entry which is preliminary data.</text>
</comment>
<gene>
    <name evidence="2" type="ORF">DPMN_080726</name>
</gene>
<dbReference type="PROSITE" id="PS51363">
    <property type="entry name" value="W2"/>
    <property type="match status" value="1"/>
</dbReference>
<dbReference type="Gene3D" id="1.25.40.180">
    <property type="match status" value="1"/>
</dbReference>
<reference evidence="2" key="2">
    <citation type="submission" date="2020-11" db="EMBL/GenBank/DDBJ databases">
        <authorList>
            <person name="McCartney M.A."/>
            <person name="Auch B."/>
            <person name="Kono T."/>
            <person name="Mallez S."/>
            <person name="Becker A."/>
            <person name="Gohl D.M."/>
            <person name="Silverstein K.A.T."/>
            <person name="Koren S."/>
            <person name="Bechman K.B."/>
            <person name="Herman A."/>
            <person name="Abrahante J.E."/>
            <person name="Garbe J."/>
        </authorList>
    </citation>
    <scope>NUCLEOTIDE SEQUENCE</scope>
    <source>
        <strain evidence="2">Duluth1</strain>
        <tissue evidence="2">Whole animal</tissue>
    </source>
</reference>
<protein>
    <recommendedName>
        <fullName evidence="1">W2 domain-containing protein</fullName>
    </recommendedName>
</protein>
<accession>A0A9D4BR68</accession>
<name>A0A9D4BR68_DREPO</name>
<keyword evidence="3" id="KW-1185">Reference proteome</keyword>
<reference evidence="2" key="1">
    <citation type="journal article" date="2019" name="bioRxiv">
        <title>The Genome of the Zebra Mussel, Dreissena polymorpha: A Resource for Invasive Species Research.</title>
        <authorList>
            <person name="McCartney M.A."/>
            <person name="Auch B."/>
            <person name="Kono T."/>
            <person name="Mallez S."/>
            <person name="Zhang Y."/>
            <person name="Obille A."/>
            <person name="Becker A."/>
            <person name="Abrahante J.E."/>
            <person name="Garbe J."/>
            <person name="Badalamenti J.P."/>
            <person name="Herman A."/>
            <person name="Mangelson H."/>
            <person name="Liachko I."/>
            <person name="Sullivan S."/>
            <person name="Sone E.D."/>
            <person name="Koren S."/>
            <person name="Silverstein K.A.T."/>
            <person name="Beckman K.B."/>
            <person name="Gohl D.M."/>
        </authorList>
    </citation>
    <scope>NUCLEOTIDE SEQUENCE</scope>
    <source>
        <strain evidence="2">Duluth1</strain>
        <tissue evidence="2">Whole animal</tissue>
    </source>
</reference>
<dbReference type="InterPro" id="IPR016024">
    <property type="entry name" value="ARM-type_fold"/>
</dbReference>
<evidence type="ECO:0000313" key="3">
    <source>
        <dbReference type="Proteomes" id="UP000828390"/>
    </source>
</evidence>
<dbReference type="SUPFAM" id="SSF48371">
    <property type="entry name" value="ARM repeat"/>
    <property type="match status" value="1"/>
</dbReference>
<feature type="domain" description="W2" evidence="1">
    <location>
        <begin position="1"/>
        <end position="60"/>
    </location>
</feature>
<sequence length="60" mass="6939">MSIVAGLLRGMFDILYDEDVIAEDVFLQWERSDEEPEGKGTALKQVVQFFKWLNEAEEDS</sequence>
<dbReference type="EMBL" id="JAIWYP010000015">
    <property type="protein sequence ID" value="KAH3705649.1"/>
    <property type="molecule type" value="Genomic_DNA"/>
</dbReference>
<evidence type="ECO:0000259" key="1">
    <source>
        <dbReference type="PROSITE" id="PS51363"/>
    </source>
</evidence>
<dbReference type="Proteomes" id="UP000828390">
    <property type="component" value="Unassembled WGS sequence"/>
</dbReference>
<dbReference type="SMART" id="SM00515">
    <property type="entry name" value="eIF5C"/>
    <property type="match status" value="1"/>
</dbReference>
<evidence type="ECO:0000313" key="2">
    <source>
        <dbReference type="EMBL" id="KAH3705649.1"/>
    </source>
</evidence>
<proteinExistence type="predicted"/>
<dbReference type="Pfam" id="PF02020">
    <property type="entry name" value="W2"/>
    <property type="match status" value="1"/>
</dbReference>
<dbReference type="AlphaFoldDB" id="A0A9D4BR68"/>
<dbReference type="InterPro" id="IPR003307">
    <property type="entry name" value="W2_domain"/>
</dbReference>
<organism evidence="2 3">
    <name type="scientific">Dreissena polymorpha</name>
    <name type="common">Zebra mussel</name>
    <name type="synonym">Mytilus polymorpha</name>
    <dbReference type="NCBI Taxonomy" id="45954"/>
    <lineage>
        <taxon>Eukaryota</taxon>
        <taxon>Metazoa</taxon>
        <taxon>Spiralia</taxon>
        <taxon>Lophotrochozoa</taxon>
        <taxon>Mollusca</taxon>
        <taxon>Bivalvia</taxon>
        <taxon>Autobranchia</taxon>
        <taxon>Heteroconchia</taxon>
        <taxon>Euheterodonta</taxon>
        <taxon>Imparidentia</taxon>
        <taxon>Neoheterodontei</taxon>
        <taxon>Myida</taxon>
        <taxon>Dreissenoidea</taxon>
        <taxon>Dreissenidae</taxon>
        <taxon>Dreissena</taxon>
    </lineage>
</organism>